<protein>
    <submittedName>
        <fullName evidence="1">Uncharacterized protein</fullName>
    </submittedName>
</protein>
<name>A0A8S3APN4_9BILA</name>
<organism evidence="1 3">
    <name type="scientific">Rotaria magnacalcarata</name>
    <dbReference type="NCBI Taxonomy" id="392030"/>
    <lineage>
        <taxon>Eukaryota</taxon>
        <taxon>Metazoa</taxon>
        <taxon>Spiralia</taxon>
        <taxon>Gnathifera</taxon>
        <taxon>Rotifera</taxon>
        <taxon>Eurotatoria</taxon>
        <taxon>Bdelloidea</taxon>
        <taxon>Philodinida</taxon>
        <taxon>Philodinidae</taxon>
        <taxon>Rotaria</taxon>
    </lineage>
</organism>
<dbReference type="EMBL" id="CAJOBJ010158332">
    <property type="protein sequence ID" value="CAF4835594.1"/>
    <property type="molecule type" value="Genomic_DNA"/>
</dbReference>
<sequence>MVIARKKTSISPPISEEYDGRDIRLIVLKEA</sequence>
<proteinExistence type="predicted"/>
<comment type="caution">
    <text evidence="1">The sequence shown here is derived from an EMBL/GenBank/DDBJ whole genome shotgun (WGS) entry which is preliminary data.</text>
</comment>
<dbReference type="AlphaFoldDB" id="A0A8S3APN4"/>
<evidence type="ECO:0000313" key="2">
    <source>
        <dbReference type="EMBL" id="CAF4835594.1"/>
    </source>
</evidence>
<dbReference type="Proteomes" id="UP000681720">
    <property type="component" value="Unassembled WGS sequence"/>
</dbReference>
<gene>
    <name evidence="1" type="ORF">BYL167_LOCUS45532</name>
    <name evidence="2" type="ORF">GIL414_LOCUS48669</name>
</gene>
<dbReference type="EMBL" id="CAJOBH010126547">
    <property type="protein sequence ID" value="CAF4737289.1"/>
    <property type="molecule type" value="Genomic_DNA"/>
</dbReference>
<accession>A0A8S3APN4</accession>
<feature type="non-terminal residue" evidence="1">
    <location>
        <position position="1"/>
    </location>
</feature>
<evidence type="ECO:0000313" key="1">
    <source>
        <dbReference type="EMBL" id="CAF4737289.1"/>
    </source>
</evidence>
<dbReference type="Proteomes" id="UP000681967">
    <property type="component" value="Unassembled WGS sequence"/>
</dbReference>
<evidence type="ECO:0000313" key="3">
    <source>
        <dbReference type="Proteomes" id="UP000681967"/>
    </source>
</evidence>
<reference evidence="1" key="1">
    <citation type="submission" date="2021-02" db="EMBL/GenBank/DDBJ databases">
        <authorList>
            <person name="Nowell W R."/>
        </authorList>
    </citation>
    <scope>NUCLEOTIDE SEQUENCE</scope>
</reference>